<dbReference type="VEuPathDB" id="VectorBase:LOC119186064"/>
<dbReference type="InterPro" id="IPR000217">
    <property type="entry name" value="Tubulin"/>
</dbReference>
<evidence type="ECO:0000256" key="13">
    <source>
        <dbReference type="ARBA" id="ARBA00046149"/>
    </source>
</evidence>
<dbReference type="InterPro" id="IPR036525">
    <property type="entry name" value="Tubulin/FtsZ_GTPase_sf"/>
</dbReference>
<dbReference type="GO" id="GO:0005929">
    <property type="term" value="C:cilium"/>
    <property type="evidence" value="ECO:0007669"/>
    <property type="project" value="UniProtKB-SubCell"/>
</dbReference>
<evidence type="ECO:0000256" key="12">
    <source>
        <dbReference type="ARBA" id="ARBA00030594"/>
    </source>
</evidence>
<feature type="region of interest" description="Disordered" evidence="14">
    <location>
        <begin position="113"/>
        <end position="154"/>
    </location>
</feature>
<keyword evidence="8" id="KW-0970">Cilium biogenesis/degradation</keyword>
<dbReference type="GO" id="GO:0005874">
    <property type="term" value="C:microtubule"/>
    <property type="evidence" value="ECO:0007669"/>
    <property type="project" value="UniProtKB-KW"/>
</dbReference>
<gene>
    <name evidence="16" type="ORF">HPB51_009148</name>
</gene>
<dbReference type="GO" id="GO:0005525">
    <property type="term" value="F:GTP binding"/>
    <property type="evidence" value="ECO:0007669"/>
    <property type="project" value="UniProtKB-KW"/>
</dbReference>
<feature type="region of interest" description="Disordered" evidence="14">
    <location>
        <begin position="1"/>
        <end position="30"/>
    </location>
</feature>
<evidence type="ECO:0000259" key="15">
    <source>
        <dbReference type="SMART" id="SM00864"/>
    </source>
</evidence>
<evidence type="ECO:0000256" key="11">
    <source>
        <dbReference type="ARBA" id="ARBA00023273"/>
    </source>
</evidence>
<protein>
    <recommendedName>
        <fullName evidence="5">Tubulin delta chain</fullName>
    </recommendedName>
    <alternativeName>
        <fullName evidence="12">Delta-tubulin</fullName>
    </alternativeName>
</protein>
<evidence type="ECO:0000256" key="9">
    <source>
        <dbReference type="ARBA" id="ARBA00023134"/>
    </source>
</evidence>
<evidence type="ECO:0000256" key="3">
    <source>
        <dbReference type="ARBA" id="ARBA00004138"/>
    </source>
</evidence>
<evidence type="ECO:0000256" key="7">
    <source>
        <dbReference type="ARBA" id="ARBA00022741"/>
    </source>
</evidence>
<dbReference type="GO" id="GO:0005634">
    <property type="term" value="C:nucleus"/>
    <property type="evidence" value="ECO:0007669"/>
    <property type="project" value="UniProtKB-SubCell"/>
</dbReference>
<dbReference type="PRINTS" id="PR01161">
    <property type="entry name" value="TUBULIN"/>
</dbReference>
<evidence type="ECO:0000256" key="5">
    <source>
        <dbReference type="ARBA" id="ARBA00014184"/>
    </source>
</evidence>
<dbReference type="Gene3D" id="3.40.50.1440">
    <property type="entry name" value="Tubulin/FtsZ, GTPase domain"/>
    <property type="match status" value="1"/>
</dbReference>
<evidence type="ECO:0000256" key="8">
    <source>
        <dbReference type="ARBA" id="ARBA00022794"/>
    </source>
</evidence>
<accession>A0A9J6F0E8</accession>
<keyword evidence="11" id="KW-0966">Cell projection</keyword>
<dbReference type="PRINTS" id="PR01224">
    <property type="entry name" value="DELTATUBULIN"/>
</dbReference>
<comment type="function">
    <text evidence="13">Acts as a positive regulator of hedgehog signaling and regulates ciliary function.</text>
</comment>
<dbReference type="InterPro" id="IPR003008">
    <property type="entry name" value="Tubulin_FtsZ_GTPase"/>
</dbReference>
<keyword evidence="10" id="KW-0539">Nucleus</keyword>
<dbReference type="InterPro" id="IPR045167">
    <property type="entry name" value="Hobbit"/>
</dbReference>
<dbReference type="SUPFAM" id="SSF52490">
    <property type="entry name" value="Tubulin nucleotide-binding domain-like"/>
    <property type="match status" value="1"/>
</dbReference>
<dbReference type="Pfam" id="PF00091">
    <property type="entry name" value="Tubulin"/>
    <property type="match status" value="1"/>
</dbReference>
<evidence type="ECO:0000256" key="6">
    <source>
        <dbReference type="ARBA" id="ARBA00022701"/>
    </source>
</evidence>
<dbReference type="Proteomes" id="UP000821866">
    <property type="component" value="Chromosome 1"/>
</dbReference>
<dbReference type="VEuPathDB" id="VectorBase:LOC119181763"/>
<name>A0A9J6F0E8_RHIMP</name>
<dbReference type="PANTHER" id="PTHR15678">
    <property type="entry name" value="ANTIGEN MLAA-22-RELATED"/>
    <property type="match status" value="1"/>
</dbReference>
<dbReference type="PANTHER" id="PTHR15678:SF6">
    <property type="entry name" value="BRIDGE-LIKE LIPID TRANSFER PROTEIN FAMILY MEMBER 2"/>
    <property type="match status" value="1"/>
</dbReference>
<dbReference type="GO" id="GO:0030030">
    <property type="term" value="P:cell projection organization"/>
    <property type="evidence" value="ECO:0007669"/>
    <property type="project" value="UniProtKB-KW"/>
</dbReference>
<dbReference type="SMART" id="SM00864">
    <property type="entry name" value="Tubulin"/>
    <property type="match status" value="1"/>
</dbReference>
<keyword evidence="7" id="KW-0547">Nucleotide-binding</keyword>
<dbReference type="Pfam" id="PF10344">
    <property type="entry name" value="Hobbit"/>
    <property type="match status" value="2"/>
</dbReference>
<evidence type="ECO:0000256" key="14">
    <source>
        <dbReference type="SAM" id="MobiDB-lite"/>
    </source>
</evidence>
<dbReference type="InterPro" id="IPR002967">
    <property type="entry name" value="Delta_tubulin"/>
</dbReference>
<sequence>MSNQKRRWSSGQIPPMGLPRHASDHQTRGRRLAVTCAADSLHEVLQPTELQPHVPLERQRALRIFCRVRAPVGGISVKEHLEVNLVPITIGLTYAFTYRMLRFFFSSRAAGDKSDDHLDEEPKPAPPPPSHTRRGRKSQPSLASSSRDDVEKMKERAEKNQTFVYVKVPEVPLRLSYKGEKEKNLEDLHDCSLVLPTLELHNRTCTWLDLLMVVKNTARKVLLSQAIKQKLQIKSHQAQGSASEDTSQPQEEDKARLLLGAKLLIGQCGNQLDFEFFNVLAQDVGVGEPESRRDNEYYSASAERFFTVDPRGGLIASAVLVDTERKGFSDGRQMEGRRQSVEGCLLQRQVALRQWSSLHQFTGCCNNWALGYFEQAQKGMDEICNLVRHHAERRDWLEGFLPIFSLGGKTGSGLGTKLIETPRDNYPKTPVVTAVVWPFKSGEVAVQAYNVLLSLAHLQDCADALLVLSNDSLHRVVTQRWALRSTFLVEMNALAARHLACLLQPSQAKYGPFKCLGKIY</sequence>
<organism evidence="16 17">
    <name type="scientific">Rhipicephalus microplus</name>
    <name type="common">Cattle tick</name>
    <name type="synonym">Boophilus microplus</name>
    <dbReference type="NCBI Taxonomy" id="6941"/>
    <lineage>
        <taxon>Eukaryota</taxon>
        <taxon>Metazoa</taxon>
        <taxon>Ecdysozoa</taxon>
        <taxon>Arthropoda</taxon>
        <taxon>Chelicerata</taxon>
        <taxon>Arachnida</taxon>
        <taxon>Acari</taxon>
        <taxon>Parasitiformes</taxon>
        <taxon>Ixodida</taxon>
        <taxon>Ixodoidea</taxon>
        <taxon>Ixodidae</taxon>
        <taxon>Rhipicephalinae</taxon>
        <taxon>Rhipicephalus</taxon>
        <taxon>Boophilus</taxon>
    </lineage>
</organism>
<reference evidence="16" key="2">
    <citation type="submission" date="2021-09" db="EMBL/GenBank/DDBJ databases">
        <authorList>
            <person name="Jia N."/>
            <person name="Wang J."/>
            <person name="Shi W."/>
            <person name="Du L."/>
            <person name="Sun Y."/>
            <person name="Zhan W."/>
            <person name="Jiang J."/>
            <person name="Wang Q."/>
            <person name="Zhang B."/>
            <person name="Ji P."/>
            <person name="Sakyi L.B."/>
            <person name="Cui X."/>
            <person name="Yuan T."/>
            <person name="Jiang B."/>
            <person name="Yang W."/>
            <person name="Lam T.T.-Y."/>
            <person name="Chang Q."/>
            <person name="Ding S."/>
            <person name="Wang X."/>
            <person name="Zhu J."/>
            <person name="Ruan X."/>
            <person name="Zhao L."/>
            <person name="Wei J."/>
            <person name="Que T."/>
            <person name="Du C."/>
            <person name="Cheng J."/>
            <person name="Dai P."/>
            <person name="Han X."/>
            <person name="Huang E."/>
            <person name="Gao Y."/>
            <person name="Liu J."/>
            <person name="Shao H."/>
            <person name="Ye R."/>
            <person name="Li L."/>
            <person name="Wei W."/>
            <person name="Wang X."/>
            <person name="Wang C."/>
            <person name="Huo Q."/>
            <person name="Li W."/>
            <person name="Guo W."/>
            <person name="Chen H."/>
            <person name="Chen S."/>
            <person name="Zhou L."/>
            <person name="Zhou L."/>
            <person name="Ni X."/>
            <person name="Tian J."/>
            <person name="Zhou Y."/>
            <person name="Sheng Y."/>
            <person name="Liu T."/>
            <person name="Pan Y."/>
            <person name="Xia L."/>
            <person name="Li J."/>
            <person name="Zhao F."/>
            <person name="Cao W."/>
        </authorList>
    </citation>
    <scope>NUCLEOTIDE SEQUENCE</scope>
    <source>
        <strain evidence="16">Rmic-2018</strain>
        <tissue evidence="16">Larvae</tissue>
    </source>
</reference>
<comment type="caution">
    <text evidence="16">The sequence shown here is derived from an EMBL/GenBank/DDBJ whole genome shotgun (WGS) entry which is preliminary data.</text>
</comment>
<proteinExistence type="inferred from homology"/>
<feature type="domain" description="Tubulin/FtsZ GTPase" evidence="15">
    <location>
        <begin position="302"/>
        <end position="511"/>
    </location>
</feature>
<reference evidence="16" key="1">
    <citation type="journal article" date="2020" name="Cell">
        <title>Large-Scale Comparative Analyses of Tick Genomes Elucidate Their Genetic Diversity and Vector Capacities.</title>
        <authorList>
            <consortium name="Tick Genome and Microbiome Consortium (TIGMIC)"/>
            <person name="Jia N."/>
            <person name="Wang J."/>
            <person name="Shi W."/>
            <person name="Du L."/>
            <person name="Sun Y."/>
            <person name="Zhan W."/>
            <person name="Jiang J.F."/>
            <person name="Wang Q."/>
            <person name="Zhang B."/>
            <person name="Ji P."/>
            <person name="Bell-Sakyi L."/>
            <person name="Cui X.M."/>
            <person name="Yuan T.T."/>
            <person name="Jiang B.G."/>
            <person name="Yang W.F."/>
            <person name="Lam T.T."/>
            <person name="Chang Q.C."/>
            <person name="Ding S.J."/>
            <person name="Wang X.J."/>
            <person name="Zhu J.G."/>
            <person name="Ruan X.D."/>
            <person name="Zhao L."/>
            <person name="Wei J.T."/>
            <person name="Ye R.Z."/>
            <person name="Que T.C."/>
            <person name="Du C.H."/>
            <person name="Zhou Y.H."/>
            <person name="Cheng J.X."/>
            <person name="Dai P.F."/>
            <person name="Guo W.B."/>
            <person name="Han X.H."/>
            <person name="Huang E.J."/>
            <person name="Li L.F."/>
            <person name="Wei W."/>
            <person name="Gao Y.C."/>
            <person name="Liu J.Z."/>
            <person name="Shao H.Z."/>
            <person name="Wang X."/>
            <person name="Wang C.C."/>
            <person name="Yang T.C."/>
            <person name="Huo Q.B."/>
            <person name="Li W."/>
            <person name="Chen H.Y."/>
            <person name="Chen S.E."/>
            <person name="Zhou L.G."/>
            <person name="Ni X.B."/>
            <person name="Tian J.H."/>
            <person name="Sheng Y."/>
            <person name="Liu T."/>
            <person name="Pan Y.S."/>
            <person name="Xia L.Y."/>
            <person name="Li J."/>
            <person name="Zhao F."/>
            <person name="Cao W.C."/>
        </authorList>
    </citation>
    <scope>NUCLEOTIDE SEQUENCE</scope>
    <source>
        <strain evidence="16">Rmic-2018</strain>
    </source>
</reference>
<dbReference type="GO" id="GO:0007017">
    <property type="term" value="P:microtubule-based process"/>
    <property type="evidence" value="ECO:0007669"/>
    <property type="project" value="InterPro"/>
</dbReference>
<dbReference type="EMBL" id="JABSTU010000001">
    <property type="protein sequence ID" value="KAH8039892.1"/>
    <property type="molecule type" value="Genomic_DNA"/>
</dbReference>
<keyword evidence="9" id="KW-0342">GTP-binding</keyword>
<evidence type="ECO:0000256" key="1">
    <source>
        <dbReference type="ARBA" id="ARBA00004114"/>
    </source>
</evidence>
<feature type="compositionally biased region" description="Basic and acidic residues" evidence="14">
    <location>
        <begin position="113"/>
        <end position="123"/>
    </location>
</feature>
<evidence type="ECO:0000256" key="4">
    <source>
        <dbReference type="ARBA" id="ARBA00009636"/>
    </source>
</evidence>
<dbReference type="GO" id="GO:0005200">
    <property type="term" value="F:structural constituent of cytoskeleton"/>
    <property type="evidence" value="ECO:0007669"/>
    <property type="project" value="InterPro"/>
</dbReference>
<keyword evidence="17" id="KW-1185">Reference proteome</keyword>
<comment type="subcellular location">
    <subcellularLocation>
        <location evidence="3">Cell projection</location>
        <location evidence="3">Cilium</location>
    </subcellularLocation>
    <subcellularLocation>
        <location evidence="1">Cytoplasm</location>
        <location evidence="1">Cytoskeleton</location>
        <location evidence="1">Microtubule organizing center</location>
        <location evidence="1">Centrosome</location>
        <location evidence="1">Centriole</location>
    </subcellularLocation>
    <subcellularLocation>
        <location evidence="2">Nucleus</location>
    </subcellularLocation>
</comment>
<dbReference type="GO" id="GO:0005814">
    <property type="term" value="C:centriole"/>
    <property type="evidence" value="ECO:0007669"/>
    <property type="project" value="UniProtKB-SubCell"/>
</dbReference>
<evidence type="ECO:0000313" key="17">
    <source>
        <dbReference type="Proteomes" id="UP000821866"/>
    </source>
</evidence>
<evidence type="ECO:0000256" key="10">
    <source>
        <dbReference type="ARBA" id="ARBA00023242"/>
    </source>
</evidence>
<evidence type="ECO:0000256" key="2">
    <source>
        <dbReference type="ARBA" id="ARBA00004123"/>
    </source>
</evidence>
<dbReference type="AlphaFoldDB" id="A0A9J6F0E8"/>
<comment type="similarity">
    <text evidence="4">Belongs to the tubulin family.</text>
</comment>
<keyword evidence="6" id="KW-0493">Microtubule</keyword>
<evidence type="ECO:0000313" key="16">
    <source>
        <dbReference type="EMBL" id="KAH8039892.1"/>
    </source>
</evidence>